<accession>A0A699XUV0</accession>
<organism evidence="2">
    <name type="scientific">Tanacetum cinerariifolium</name>
    <name type="common">Dalmatian daisy</name>
    <name type="synonym">Chrysanthemum cinerariifolium</name>
    <dbReference type="NCBI Taxonomy" id="118510"/>
    <lineage>
        <taxon>Eukaryota</taxon>
        <taxon>Viridiplantae</taxon>
        <taxon>Streptophyta</taxon>
        <taxon>Embryophyta</taxon>
        <taxon>Tracheophyta</taxon>
        <taxon>Spermatophyta</taxon>
        <taxon>Magnoliopsida</taxon>
        <taxon>eudicotyledons</taxon>
        <taxon>Gunneridae</taxon>
        <taxon>Pentapetalae</taxon>
        <taxon>asterids</taxon>
        <taxon>campanulids</taxon>
        <taxon>Asterales</taxon>
        <taxon>Asteraceae</taxon>
        <taxon>Asteroideae</taxon>
        <taxon>Anthemideae</taxon>
        <taxon>Anthemidinae</taxon>
        <taxon>Tanacetum</taxon>
    </lineage>
</organism>
<reference evidence="2" key="1">
    <citation type="journal article" date="2019" name="Sci. Rep.">
        <title>Draft genome of Tanacetum cinerariifolium, the natural source of mosquito coil.</title>
        <authorList>
            <person name="Yamashiro T."/>
            <person name="Shiraishi A."/>
            <person name="Satake H."/>
            <person name="Nakayama K."/>
        </authorList>
    </citation>
    <scope>NUCLEOTIDE SEQUENCE</scope>
</reference>
<proteinExistence type="predicted"/>
<evidence type="ECO:0000256" key="1">
    <source>
        <dbReference type="SAM" id="MobiDB-lite"/>
    </source>
</evidence>
<dbReference type="AlphaFoldDB" id="A0A699XUV0"/>
<feature type="non-terminal residue" evidence="2">
    <location>
        <position position="82"/>
    </location>
</feature>
<feature type="region of interest" description="Disordered" evidence="1">
    <location>
        <begin position="20"/>
        <end position="82"/>
    </location>
</feature>
<sequence length="82" mass="8369">WPGRSGRPDRPAAALAAGHRGCNGRCRRPPGSGFAPSGRSARPAAGCPAPHRPSHRWPCPAAARPGAARGLVGNGGRRSCRS</sequence>
<protein>
    <submittedName>
        <fullName evidence="2">Uncharacterized protein</fullName>
    </submittedName>
</protein>
<comment type="caution">
    <text evidence="2">The sequence shown here is derived from an EMBL/GenBank/DDBJ whole genome shotgun (WGS) entry which is preliminary data.</text>
</comment>
<gene>
    <name evidence="2" type="ORF">Tci_931733</name>
</gene>
<name>A0A699XUV0_TANCI</name>
<feature type="non-terminal residue" evidence="2">
    <location>
        <position position="1"/>
    </location>
</feature>
<evidence type="ECO:0000313" key="2">
    <source>
        <dbReference type="EMBL" id="GFD59764.1"/>
    </source>
</evidence>
<feature type="compositionally biased region" description="Low complexity" evidence="1">
    <location>
        <begin position="60"/>
        <end position="70"/>
    </location>
</feature>
<dbReference type="EMBL" id="BKCJ011869000">
    <property type="protein sequence ID" value="GFD59764.1"/>
    <property type="molecule type" value="Genomic_DNA"/>
</dbReference>